<evidence type="ECO:0000256" key="6">
    <source>
        <dbReference type="ARBA" id="ARBA00022840"/>
    </source>
</evidence>
<evidence type="ECO:0000256" key="8">
    <source>
        <dbReference type="ARBA" id="ARBA00023136"/>
    </source>
</evidence>
<dbReference type="PANTHER" id="PTHR43553">
    <property type="entry name" value="HEAVY METAL TRANSPORTER"/>
    <property type="match status" value="1"/>
</dbReference>
<keyword evidence="4" id="KW-1003">Cell membrane</keyword>
<keyword evidence="6 10" id="KW-0067">ATP-binding</keyword>
<dbReference type="EMBL" id="JACBNQ010000009">
    <property type="protein sequence ID" value="NYB74410.1"/>
    <property type="molecule type" value="Genomic_DNA"/>
</dbReference>
<keyword evidence="5" id="KW-0547">Nucleotide-binding</keyword>
<protein>
    <submittedName>
        <fullName evidence="10">ABC transporter ATP-binding protein</fullName>
    </submittedName>
</protein>
<dbReference type="Proteomes" id="UP000611629">
    <property type="component" value="Unassembled WGS sequence"/>
</dbReference>
<comment type="caution">
    <text evidence="10">The sequence shown here is derived from an EMBL/GenBank/DDBJ whole genome shotgun (WGS) entry which is preliminary data.</text>
</comment>
<keyword evidence="7" id="KW-1278">Translocase</keyword>
<organism evidence="10 11">
    <name type="scientific">Sedimentibacter hydroxybenzoicus DSM 7310</name>
    <dbReference type="NCBI Taxonomy" id="1123245"/>
    <lineage>
        <taxon>Bacteria</taxon>
        <taxon>Bacillati</taxon>
        <taxon>Bacillota</taxon>
        <taxon>Tissierellia</taxon>
        <taxon>Sedimentibacter</taxon>
    </lineage>
</organism>
<proteinExistence type="inferred from homology"/>
<evidence type="ECO:0000256" key="4">
    <source>
        <dbReference type="ARBA" id="ARBA00022475"/>
    </source>
</evidence>
<evidence type="ECO:0000259" key="9">
    <source>
        <dbReference type="PROSITE" id="PS50893"/>
    </source>
</evidence>
<keyword evidence="3" id="KW-0813">Transport</keyword>
<dbReference type="SUPFAM" id="SSF52540">
    <property type="entry name" value="P-loop containing nucleoside triphosphate hydrolases"/>
    <property type="match status" value="1"/>
</dbReference>
<dbReference type="InterPro" id="IPR015856">
    <property type="entry name" value="ABC_transpr_CbiO/EcfA_su"/>
</dbReference>
<dbReference type="Gene3D" id="3.40.50.300">
    <property type="entry name" value="P-loop containing nucleotide triphosphate hydrolases"/>
    <property type="match status" value="1"/>
</dbReference>
<dbReference type="InterPro" id="IPR050095">
    <property type="entry name" value="ECF_ABC_transporter_ATP-bd"/>
</dbReference>
<dbReference type="AlphaFoldDB" id="A0A974GWU2"/>
<comment type="subcellular location">
    <subcellularLocation>
        <location evidence="1">Cell membrane</location>
        <topology evidence="1">Peripheral membrane protein</topology>
    </subcellularLocation>
</comment>
<gene>
    <name evidence="10" type="ORF">HZF24_09715</name>
</gene>
<dbReference type="PROSITE" id="PS50893">
    <property type="entry name" value="ABC_TRANSPORTER_2"/>
    <property type="match status" value="1"/>
</dbReference>
<accession>A0A974GWU2</accession>
<reference evidence="10" key="1">
    <citation type="submission" date="2020-07" db="EMBL/GenBank/DDBJ databases">
        <title>Genomic analysis of a strain of Sedimentibacter Hydroxybenzoicus DSM7310.</title>
        <authorList>
            <person name="Ma S."/>
        </authorList>
    </citation>
    <scope>NUCLEOTIDE SEQUENCE</scope>
    <source>
        <strain evidence="10">DSM 7310</strain>
    </source>
</reference>
<dbReference type="InterPro" id="IPR017871">
    <property type="entry name" value="ABC_transporter-like_CS"/>
</dbReference>
<dbReference type="GO" id="GO:0016887">
    <property type="term" value="F:ATP hydrolysis activity"/>
    <property type="evidence" value="ECO:0007669"/>
    <property type="project" value="InterPro"/>
</dbReference>
<dbReference type="CDD" id="cd03225">
    <property type="entry name" value="ABC_cobalt_CbiO_domain1"/>
    <property type="match status" value="1"/>
</dbReference>
<keyword evidence="8" id="KW-0472">Membrane</keyword>
<dbReference type="InterPro" id="IPR003593">
    <property type="entry name" value="AAA+_ATPase"/>
</dbReference>
<evidence type="ECO:0000256" key="1">
    <source>
        <dbReference type="ARBA" id="ARBA00004202"/>
    </source>
</evidence>
<dbReference type="PROSITE" id="PS00211">
    <property type="entry name" value="ABC_TRANSPORTER_1"/>
    <property type="match status" value="1"/>
</dbReference>
<keyword evidence="11" id="KW-1185">Reference proteome</keyword>
<evidence type="ECO:0000256" key="5">
    <source>
        <dbReference type="ARBA" id="ARBA00022741"/>
    </source>
</evidence>
<dbReference type="GO" id="GO:0043190">
    <property type="term" value="C:ATP-binding cassette (ABC) transporter complex"/>
    <property type="evidence" value="ECO:0007669"/>
    <property type="project" value="TreeGrafter"/>
</dbReference>
<sequence length="217" mass="24368">MNAVEINNLSFRYDNSRNEILKDINFFIKEGETVEIRGKSGSGKSTLVNAICGLIPSLYSGHLTGEIFIFGKNIKEMALSEMVSNVGVIFQNPSTQLFSPTIEDELAFGPENMCISREEIGRRIDNILKIIGMEQYRYENPNNLSGGQQQLIAIASVLILEPKIIICDEIMSWIDDEKKAIIINLLKDLKNKGKTLIIADHDSENIEIIDRTVYIGE</sequence>
<evidence type="ECO:0000256" key="7">
    <source>
        <dbReference type="ARBA" id="ARBA00022967"/>
    </source>
</evidence>
<dbReference type="InterPro" id="IPR003439">
    <property type="entry name" value="ABC_transporter-like_ATP-bd"/>
</dbReference>
<comment type="similarity">
    <text evidence="2">Belongs to the ABC transporter superfamily.</text>
</comment>
<evidence type="ECO:0000256" key="3">
    <source>
        <dbReference type="ARBA" id="ARBA00022448"/>
    </source>
</evidence>
<evidence type="ECO:0000313" key="10">
    <source>
        <dbReference type="EMBL" id="NYB74410.1"/>
    </source>
</evidence>
<evidence type="ECO:0000313" key="11">
    <source>
        <dbReference type="Proteomes" id="UP000611629"/>
    </source>
</evidence>
<feature type="domain" description="ABC transporter" evidence="9">
    <location>
        <begin position="4"/>
        <end position="217"/>
    </location>
</feature>
<dbReference type="Pfam" id="PF00005">
    <property type="entry name" value="ABC_tran"/>
    <property type="match status" value="1"/>
</dbReference>
<name>A0A974GWU2_SEDHY</name>
<dbReference type="InterPro" id="IPR027417">
    <property type="entry name" value="P-loop_NTPase"/>
</dbReference>
<dbReference type="SMART" id="SM00382">
    <property type="entry name" value="AAA"/>
    <property type="match status" value="1"/>
</dbReference>
<evidence type="ECO:0000256" key="2">
    <source>
        <dbReference type="ARBA" id="ARBA00005417"/>
    </source>
</evidence>
<dbReference type="GO" id="GO:0005524">
    <property type="term" value="F:ATP binding"/>
    <property type="evidence" value="ECO:0007669"/>
    <property type="project" value="UniProtKB-KW"/>
</dbReference>
<dbReference type="GO" id="GO:0042626">
    <property type="term" value="F:ATPase-coupled transmembrane transporter activity"/>
    <property type="evidence" value="ECO:0007669"/>
    <property type="project" value="TreeGrafter"/>
</dbReference>